<dbReference type="CDD" id="cd08249">
    <property type="entry name" value="enoyl_reductase_like"/>
    <property type="match status" value="1"/>
</dbReference>
<dbReference type="InterPro" id="IPR020843">
    <property type="entry name" value="ER"/>
</dbReference>
<evidence type="ECO:0000313" key="7">
    <source>
        <dbReference type="Proteomes" id="UP000002035"/>
    </source>
</evidence>
<dbReference type="Proteomes" id="UP000002035">
    <property type="component" value="Unassembled WGS sequence"/>
</dbReference>
<protein>
    <submittedName>
        <fullName evidence="6">Enoyl reductase</fullName>
    </submittedName>
</protein>
<dbReference type="PANTHER" id="PTHR45348:SF6">
    <property type="entry name" value="TRANS-ENOYL REDUCTASE APDC"/>
    <property type="match status" value="1"/>
</dbReference>
<dbReference type="InterPro" id="IPR011032">
    <property type="entry name" value="GroES-like_sf"/>
</dbReference>
<dbReference type="HOGENOM" id="CLU_026673_16_1_1"/>
<evidence type="ECO:0000256" key="2">
    <source>
        <dbReference type="ARBA" id="ARBA00022741"/>
    </source>
</evidence>
<dbReference type="GO" id="GO:0016651">
    <property type="term" value="F:oxidoreductase activity, acting on NAD(P)H"/>
    <property type="evidence" value="ECO:0007669"/>
    <property type="project" value="InterPro"/>
</dbReference>
<organism evidence="6 7">
    <name type="scientific">Arthroderma otae (strain ATCC MYA-4605 / CBS 113480)</name>
    <name type="common">Microsporum canis</name>
    <dbReference type="NCBI Taxonomy" id="554155"/>
    <lineage>
        <taxon>Eukaryota</taxon>
        <taxon>Fungi</taxon>
        <taxon>Dikarya</taxon>
        <taxon>Ascomycota</taxon>
        <taxon>Pezizomycotina</taxon>
        <taxon>Eurotiomycetes</taxon>
        <taxon>Eurotiomycetidae</taxon>
        <taxon>Onygenales</taxon>
        <taxon>Arthrodermataceae</taxon>
        <taxon>Microsporum</taxon>
    </lineage>
</organism>
<proteinExistence type="inferred from homology"/>
<dbReference type="Pfam" id="PF08240">
    <property type="entry name" value="ADH_N"/>
    <property type="match status" value="1"/>
</dbReference>
<dbReference type="InterPro" id="IPR036291">
    <property type="entry name" value="NAD(P)-bd_dom_sf"/>
</dbReference>
<dbReference type="InterPro" id="IPR013154">
    <property type="entry name" value="ADH-like_N"/>
</dbReference>
<evidence type="ECO:0000313" key="6">
    <source>
        <dbReference type="EMBL" id="EEQ35633.1"/>
    </source>
</evidence>
<dbReference type="AlphaFoldDB" id="C5G0I0"/>
<dbReference type="VEuPathDB" id="FungiDB:MCYG_08452"/>
<dbReference type="SUPFAM" id="SSF50129">
    <property type="entry name" value="GroES-like"/>
    <property type="match status" value="1"/>
</dbReference>
<evidence type="ECO:0000259" key="5">
    <source>
        <dbReference type="SMART" id="SM00829"/>
    </source>
</evidence>
<dbReference type="RefSeq" id="XP_002843369.1">
    <property type="nucleotide sequence ID" value="XM_002843323.1"/>
</dbReference>
<dbReference type="Gene3D" id="3.90.180.10">
    <property type="entry name" value="Medium-chain alcohol dehydrogenases, catalytic domain"/>
    <property type="match status" value="1"/>
</dbReference>
<dbReference type="eggNOG" id="KOG1198">
    <property type="taxonomic scope" value="Eukaryota"/>
</dbReference>
<dbReference type="GeneID" id="9227844"/>
<dbReference type="OMA" id="MAICYEA"/>
<name>C5G0I0_ARTOC</name>
<dbReference type="STRING" id="554155.C5G0I0"/>
<dbReference type="EMBL" id="DS995708">
    <property type="protein sequence ID" value="EEQ35633.1"/>
    <property type="molecule type" value="Genomic_DNA"/>
</dbReference>
<accession>C5G0I0</accession>
<dbReference type="OrthoDB" id="48317at2759"/>
<dbReference type="GO" id="GO:0000166">
    <property type="term" value="F:nucleotide binding"/>
    <property type="evidence" value="ECO:0007669"/>
    <property type="project" value="UniProtKB-KW"/>
</dbReference>
<keyword evidence="3" id="KW-0521">NADP</keyword>
<dbReference type="InterPro" id="IPR047122">
    <property type="entry name" value="Trans-enoyl_RdTase-like"/>
</dbReference>
<comment type="similarity">
    <text evidence="1">Belongs to the zinc-containing alcohol dehydrogenase family.</text>
</comment>
<feature type="domain" description="Enoyl reductase (ER)" evidence="5">
    <location>
        <begin position="1"/>
        <end position="290"/>
    </location>
</feature>
<keyword evidence="2" id="KW-0547">Nucleotide-binding</keyword>
<dbReference type="PANTHER" id="PTHR45348">
    <property type="entry name" value="HYPOTHETICAL OXIDOREDUCTASE (EUROFUNG)"/>
    <property type="match status" value="1"/>
</dbReference>
<dbReference type="SUPFAM" id="SSF51735">
    <property type="entry name" value="NAD(P)-binding Rossmann-fold domains"/>
    <property type="match status" value="1"/>
</dbReference>
<dbReference type="SMART" id="SM00829">
    <property type="entry name" value="PKS_ER"/>
    <property type="match status" value="1"/>
</dbReference>
<evidence type="ECO:0000256" key="4">
    <source>
        <dbReference type="ARBA" id="ARBA00023002"/>
    </source>
</evidence>
<keyword evidence="4" id="KW-0560">Oxidoreductase</keyword>
<dbReference type="Gene3D" id="3.40.50.720">
    <property type="entry name" value="NAD(P)-binding Rossmann-like Domain"/>
    <property type="match status" value="1"/>
</dbReference>
<gene>
    <name evidence="6" type="ORF">MCYG_08452</name>
</gene>
<sequence>MEEDEILVRVRCVGINPVDVKILDMSPVVGATAGCEFAGDVAKIGPLVKNNRLKVGTPVFGCVLGNNVDRPSNGAFAEYVAATGDLVFVLPSHLSYQQGATLGAALPTVGMALYHALRLPPPYFNKAGGACETREAAAVTPVIMSPKPMQGGRPSPEKSKVAPKYVLVYGGSTVCGAIALQMIRKSGFVPVCTCSPRNFDMVKARGAQAVFDYQSPSCADDIKRYTADSLAYALDCIADVGSMRICYAAMGHLGGRYMGLNPFPVRAHTRRDIQPDYILVYTMFGKAINLPRPFGRPARPRDLSFAEDWCHSVQAILDSPGQIYPHPVEEGMHNLYGVINGLDRVRKGDMSGVKLVYNISI</sequence>
<evidence type="ECO:0000256" key="1">
    <source>
        <dbReference type="ARBA" id="ARBA00008072"/>
    </source>
</evidence>
<evidence type="ECO:0000256" key="3">
    <source>
        <dbReference type="ARBA" id="ARBA00022857"/>
    </source>
</evidence>
<keyword evidence="7" id="KW-1185">Reference proteome</keyword>
<reference evidence="7" key="1">
    <citation type="journal article" date="2012" name="MBio">
        <title>Comparative genome analysis of Trichophyton rubrum and related dermatophytes reveals candidate genes involved in infection.</title>
        <authorList>
            <person name="Martinez D.A."/>
            <person name="Oliver B.G."/>
            <person name="Graeser Y."/>
            <person name="Goldberg J.M."/>
            <person name="Li W."/>
            <person name="Martinez-Rossi N.M."/>
            <person name="Monod M."/>
            <person name="Shelest E."/>
            <person name="Barton R.C."/>
            <person name="Birch E."/>
            <person name="Brakhage A.A."/>
            <person name="Chen Z."/>
            <person name="Gurr S.J."/>
            <person name="Heiman D."/>
            <person name="Heitman J."/>
            <person name="Kosti I."/>
            <person name="Rossi A."/>
            <person name="Saif S."/>
            <person name="Samalova M."/>
            <person name="Saunders C.W."/>
            <person name="Shea T."/>
            <person name="Summerbell R.C."/>
            <person name="Xu J."/>
            <person name="Young S."/>
            <person name="Zeng Q."/>
            <person name="Birren B.W."/>
            <person name="Cuomo C.A."/>
            <person name="White T.C."/>
        </authorList>
    </citation>
    <scope>NUCLEOTIDE SEQUENCE [LARGE SCALE GENOMIC DNA]</scope>
    <source>
        <strain evidence="7">ATCC MYA-4605 / CBS 113480</strain>
    </source>
</reference>